<evidence type="ECO:0000259" key="2">
    <source>
        <dbReference type="Pfam" id="PF03016"/>
    </source>
</evidence>
<name>A0A9W7CKT2_9STRA</name>
<feature type="domain" description="Exostosin GT47" evidence="2">
    <location>
        <begin position="228"/>
        <end position="317"/>
    </location>
</feature>
<dbReference type="EMBL" id="BRXX01000348">
    <property type="protein sequence ID" value="GMI06434.1"/>
    <property type="molecule type" value="Genomic_DNA"/>
</dbReference>
<dbReference type="PANTHER" id="PTHR11062">
    <property type="entry name" value="EXOSTOSIN HEPARAN SULFATE GLYCOSYLTRANSFERASE -RELATED"/>
    <property type="match status" value="1"/>
</dbReference>
<evidence type="ECO:0000256" key="1">
    <source>
        <dbReference type="ARBA" id="ARBA00010271"/>
    </source>
</evidence>
<dbReference type="GO" id="GO:0016757">
    <property type="term" value="F:glycosyltransferase activity"/>
    <property type="evidence" value="ECO:0007669"/>
    <property type="project" value="InterPro"/>
</dbReference>
<evidence type="ECO:0000313" key="3">
    <source>
        <dbReference type="EMBL" id="GMI06434.1"/>
    </source>
</evidence>
<proteinExistence type="inferred from homology"/>
<evidence type="ECO:0000313" key="4">
    <source>
        <dbReference type="Proteomes" id="UP001165160"/>
    </source>
</evidence>
<accession>A0A9W7CKT2</accession>
<comment type="similarity">
    <text evidence="1">Belongs to the glycosyltransferase 47 family.</text>
</comment>
<reference evidence="4" key="1">
    <citation type="journal article" date="2023" name="Commun. Biol.">
        <title>Genome analysis of Parmales, the sister group of diatoms, reveals the evolutionary specialization of diatoms from phago-mixotrophs to photoautotrophs.</title>
        <authorList>
            <person name="Ban H."/>
            <person name="Sato S."/>
            <person name="Yoshikawa S."/>
            <person name="Yamada K."/>
            <person name="Nakamura Y."/>
            <person name="Ichinomiya M."/>
            <person name="Sato N."/>
            <person name="Blanc-Mathieu R."/>
            <person name="Endo H."/>
            <person name="Kuwata A."/>
            <person name="Ogata H."/>
        </authorList>
    </citation>
    <scope>NUCLEOTIDE SEQUENCE [LARGE SCALE GENOMIC DNA]</scope>
    <source>
        <strain evidence="4">NIES 3699</strain>
    </source>
</reference>
<dbReference type="AlphaFoldDB" id="A0A9W7CKT2"/>
<organism evidence="3 4">
    <name type="scientific">Triparma verrucosa</name>
    <dbReference type="NCBI Taxonomy" id="1606542"/>
    <lineage>
        <taxon>Eukaryota</taxon>
        <taxon>Sar</taxon>
        <taxon>Stramenopiles</taxon>
        <taxon>Ochrophyta</taxon>
        <taxon>Bolidophyceae</taxon>
        <taxon>Parmales</taxon>
        <taxon>Triparmaceae</taxon>
        <taxon>Triparma</taxon>
    </lineage>
</organism>
<sequence length="373" mass="41002">MTSVSWRSPSLASHCQTHLSAALAEALLSHPSLVSSIKDASYVFLDAETANERGWTPYLDKLDPSVNTVNTEPVQMHETLAWSKGTLSSCYLSHSLGDDVIHFLREHLSLRKNQTLVLFDNRSSPSVRPMSDNSLIVAGVSLSESAGTFRPGLDIAVPPPPLRELSHVYSPSCSAASLPLLATLDCVDTHAVRQRLASAALGEPDIHVSIKCREWYDGTPGNEAPPPGLCEHDVADGADDAGDKDDWMKRLSRSVFGYVPRGHGLFTYRLAEVMSAGAIPVVISDGWELPFSEIVDWKTISIQVGEEEVEGVVKRLRGVGWKERCEMRRRGREFYDRYMRTAGGIVDGVVQILEEREVAVRCTDALTCSDVRN</sequence>
<protein>
    <recommendedName>
        <fullName evidence="2">Exostosin GT47 domain-containing protein</fullName>
    </recommendedName>
</protein>
<dbReference type="InterPro" id="IPR004263">
    <property type="entry name" value="Exostosin"/>
</dbReference>
<dbReference type="Proteomes" id="UP001165160">
    <property type="component" value="Unassembled WGS sequence"/>
</dbReference>
<gene>
    <name evidence="3" type="ORF">TrVE_jg8392</name>
</gene>
<comment type="caution">
    <text evidence="3">The sequence shown here is derived from an EMBL/GenBank/DDBJ whole genome shotgun (WGS) entry which is preliminary data.</text>
</comment>
<dbReference type="Pfam" id="PF03016">
    <property type="entry name" value="Exostosin_GT47"/>
    <property type="match status" value="1"/>
</dbReference>
<keyword evidence="4" id="KW-1185">Reference proteome</keyword>
<dbReference type="InterPro" id="IPR040911">
    <property type="entry name" value="Exostosin_GT47"/>
</dbReference>